<dbReference type="Proteomes" id="UP000887581">
    <property type="component" value="Unplaced"/>
</dbReference>
<dbReference type="Gene3D" id="1.10.357.40">
    <property type="entry name" value="YbiA-like"/>
    <property type="match status" value="3"/>
</dbReference>
<dbReference type="InterPro" id="IPR012816">
    <property type="entry name" value="NADAR"/>
</dbReference>
<accession>A0A915PB78</accession>
<dbReference type="SUPFAM" id="SSF143990">
    <property type="entry name" value="YbiA-like"/>
    <property type="match status" value="3"/>
</dbReference>
<dbReference type="CDD" id="cd15457">
    <property type="entry name" value="NADAR"/>
    <property type="match status" value="1"/>
</dbReference>
<organism evidence="2 3">
    <name type="scientific">Setaria digitata</name>
    <dbReference type="NCBI Taxonomy" id="48799"/>
    <lineage>
        <taxon>Eukaryota</taxon>
        <taxon>Metazoa</taxon>
        <taxon>Ecdysozoa</taxon>
        <taxon>Nematoda</taxon>
        <taxon>Chromadorea</taxon>
        <taxon>Rhabditida</taxon>
        <taxon>Spirurina</taxon>
        <taxon>Spiruromorpha</taxon>
        <taxon>Filarioidea</taxon>
        <taxon>Setariidae</taxon>
        <taxon>Setaria</taxon>
    </lineage>
</organism>
<sequence length="1074" mass="121604">MRAPTKRDPDCTNLQDIINSLISLAVNTRARNGLAIGDNFSQGSESRCDQRAWNEGTVWVTRLRLSGCPSPPASFLNEVTSLCKLITTIKKSNESGSCNISTPSFSCLFAVVIVERLRVTDGEAGLLVRVQIALDSNQEEIDKCTEERVWDDMRSDVVDMGSSRKLKVVSEQEFCPINDSIFSEILCVWNLCKGTMDDGKIILIGNEGDILHCGYSHTLSDGGKRYPSADHYAHAMILTQLGLDEALILELLCTSSADVPIKARQLLQENMPAGHDMNSLASYLQTSRQSYTMQGLRIRVEQDAAFEKALMDTKDALLIVCDARDSELGIGMDEDTFVDWMAKEKVDATMLGHWMRNERGRPPQLGHNQLGYFLMWLRYEVSEKKRAALLSTQSIEVDGISTDQNGDTVKTTTSDLVLSLQGIFRPLSNYFALPFDMKGEKYRSVEHYAYQRLFDALRLDDKCIEKIRTTVDPVDVTLVARRVFKQQKLSDGAVESKMGRLDRWRQSAMKHKMTKNEALQQLLLSTGHALLIDTTESDKAWASTADEFELQHLLTKRYILPGTIIDWMTERTKPPSALSHIRGNKTGLLLMELRSKFAALSPTQNRIPLVSPLTTAMELRTLLSAHMICFTAESVFHFLYPAQIRLPNSAETLPSPTHYIAKQAIRYFNVCAEEAAYINESVHSTECWYRMNTAVELSNPTLDKVQGWYMDERQRAIKVALTMMFEQHPPLMRALLDTGDALLVYCSRYSSLEAELTIGMRERDLRAWLAQIDIDTRQLFDSTVRPLAFRPPYLGGNRLGLILMEIRREFMLRGVFPQQLPELQIGVEAVLGSESPAENYVSVYPFDVLDPDNFSALWTNPFLLLAKQNKDSELWTQANSIKLAPKLISINETTLSAIVEELDIMEKVTEEDLENYSVEDLRAVFVRLALRMRNRLAETEAQQSEMNLLAREITAMQNMRRALEERKAQLEGPTPERREKREPPAPLARTELPVPLMRGYSPPRKWDEKRKPTQRRYSPPDEKVSRRRSPARPKSPTHASRKSSPSSKSPSKQQKATKPPIDESELSDGEILSD</sequence>
<dbReference type="WBParaSite" id="sdigi.contig1.g207.t1">
    <property type="protein sequence ID" value="sdigi.contig1.g207.t1"/>
    <property type="gene ID" value="sdigi.contig1.g207"/>
</dbReference>
<dbReference type="AlphaFoldDB" id="A0A915PB78"/>
<proteinExistence type="predicted"/>
<feature type="compositionally biased region" description="Acidic residues" evidence="1">
    <location>
        <begin position="1062"/>
        <end position="1074"/>
    </location>
</feature>
<evidence type="ECO:0000256" key="1">
    <source>
        <dbReference type="SAM" id="MobiDB-lite"/>
    </source>
</evidence>
<evidence type="ECO:0000313" key="3">
    <source>
        <dbReference type="WBParaSite" id="sdigi.contig1.g207.t1"/>
    </source>
</evidence>
<dbReference type="InterPro" id="IPR037238">
    <property type="entry name" value="YbiA-like_sf"/>
</dbReference>
<protein>
    <submittedName>
        <fullName evidence="3">NADAR domain-containing protein</fullName>
    </submittedName>
</protein>
<feature type="region of interest" description="Disordered" evidence="1">
    <location>
        <begin position="966"/>
        <end position="1074"/>
    </location>
</feature>
<name>A0A915PB78_9BILA</name>
<feature type="compositionally biased region" description="Basic and acidic residues" evidence="1">
    <location>
        <begin position="966"/>
        <end position="983"/>
    </location>
</feature>
<feature type="compositionally biased region" description="Low complexity" evidence="1">
    <location>
        <begin position="1032"/>
        <end position="1059"/>
    </location>
</feature>
<evidence type="ECO:0000313" key="2">
    <source>
        <dbReference type="Proteomes" id="UP000887581"/>
    </source>
</evidence>
<reference evidence="3" key="1">
    <citation type="submission" date="2022-11" db="UniProtKB">
        <authorList>
            <consortium name="WormBaseParasite"/>
        </authorList>
    </citation>
    <scope>IDENTIFICATION</scope>
</reference>
<keyword evidence="2" id="KW-1185">Reference proteome</keyword>